<dbReference type="Proteomes" id="UP001153618">
    <property type="component" value="Unassembled WGS sequence"/>
</dbReference>
<sequence>MHPMSSGSPIAILATHTVQGANNNNAKLASTFKIGPFDHLLPPSAVIAVVFVWRRPLDSKAATSDPIISFNLLQMALSRLLDFYPHLTGRVHINDEDGSPEINRLGAGVELSEALCEIALPSEATEFSRGGFPDQGNLLLPQRNGSHNDFSQQPILSIQHTRFGCGSVSLGVCISHTVCDAHGFVQLMEDLSEIYRGFRRSGQTDISPKSVQLDKIPCITSHLSDVSLSSQEVQKALSVEPADYQIEKIPTVMSFTSDKHVTGKVLYFGPAELKALKHAASPSLQGHWISTFEAISAHLWLSVQRARSHYQSLNNTAFDNRETADLLTSLDWRESTRLNLPPRYFPNAVSEPFITLPLKDLSHEALPETASMIHEVLRARTPKDQNETLSWVMAQPKKDHINLRCRFNDRSFIISQWSKLNMYAVHFETDSKGYSILPERVWPPFTETSLVDGLAYFLPTGRDLSDDTDGLGIEIALSLHEPIWDILEQDVCFRKFRR</sequence>
<gene>
    <name evidence="2" type="ORF">POLS_LOCUS2385</name>
</gene>
<keyword evidence="3" id="KW-1185">Reference proteome</keyword>
<name>A0A9W4HHX6_PENOL</name>
<dbReference type="OrthoDB" id="444127at2759"/>
<comment type="caution">
    <text evidence="2">The sequence shown here is derived from an EMBL/GenBank/DDBJ whole genome shotgun (WGS) entry which is preliminary data.</text>
</comment>
<dbReference type="SUPFAM" id="SSF52777">
    <property type="entry name" value="CoA-dependent acyltransferases"/>
    <property type="match status" value="1"/>
</dbReference>
<dbReference type="InterPro" id="IPR023213">
    <property type="entry name" value="CAT-like_dom_sf"/>
</dbReference>
<evidence type="ECO:0000256" key="1">
    <source>
        <dbReference type="ARBA" id="ARBA00022679"/>
    </source>
</evidence>
<dbReference type="PANTHER" id="PTHR31642">
    <property type="entry name" value="TRICHOTHECENE 3-O-ACETYLTRANSFERASE"/>
    <property type="match status" value="1"/>
</dbReference>
<organism evidence="2 3">
    <name type="scientific">Penicillium olsonii</name>
    <dbReference type="NCBI Taxonomy" id="99116"/>
    <lineage>
        <taxon>Eukaryota</taxon>
        <taxon>Fungi</taxon>
        <taxon>Dikarya</taxon>
        <taxon>Ascomycota</taxon>
        <taxon>Pezizomycotina</taxon>
        <taxon>Eurotiomycetes</taxon>
        <taxon>Eurotiomycetidae</taxon>
        <taxon>Eurotiales</taxon>
        <taxon>Aspergillaceae</taxon>
        <taxon>Penicillium</taxon>
    </lineage>
</organism>
<evidence type="ECO:0000313" key="3">
    <source>
        <dbReference type="Proteomes" id="UP001153618"/>
    </source>
</evidence>
<dbReference type="InterPro" id="IPR050317">
    <property type="entry name" value="Plant_Fungal_Acyltransferase"/>
</dbReference>
<dbReference type="AlphaFoldDB" id="A0A9W4HHX6"/>
<proteinExistence type="predicted"/>
<accession>A0A9W4HHX6</accession>
<evidence type="ECO:0000313" key="2">
    <source>
        <dbReference type="EMBL" id="CAG8020350.1"/>
    </source>
</evidence>
<dbReference type="GO" id="GO:0016747">
    <property type="term" value="F:acyltransferase activity, transferring groups other than amino-acyl groups"/>
    <property type="evidence" value="ECO:0007669"/>
    <property type="project" value="TreeGrafter"/>
</dbReference>
<dbReference type="EMBL" id="CAJVOS010000014">
    <property type="protein sequence ID" value="CAG8020350.1"/>
    <property type="molecule type" value="Genomic_DNA"/>
</dbReference>
<dbReference type="Pfam" id="PF02458">
    <property type="entry name" value="Transferase"/>
    <property type="match status" value="1"/>
</dbReference>
<dbReference type="Gene3D" id="3.30.559.10">
    <property type="entry name" value="Chloramphenicol acetyltransferase-like domain"/>
    <property type="match status" value="2"/>
</dbReference>
<reference evidence="2" key="1">
    <citation type="submission" date="2021-07" db="EMBL/GenBank/DDBJ databases">
        <authorList>
            <person name="Branca A.L. A."/>
        </authorList>
    </citation>
    <scope>NUCLEOTIDE SEQUENCE</scope>
</reference>
<protein>
    <submittedName>
        <fullName evidence="2">Uncharacterized protein</fullName>
    </submittedName>
</protein>
<keyword evidence="1" id="KW-0808">Transferase</keyword>
<dbReference type="PANTHER" id="PTHR31642:SF310">
    <property type="entry name" value="FATTY ALCOHOL:CAFFEOYL-COA ACYLTRANSFERASE"/>
    <property type="match status" value="1"/>
</dbReference>